<dbReference type="Pfam" id="PF00961">
    <property type="entry name" value="LAGLIDADG_1"/>
    <property type="match status" value="1"/>
</dbReference>
<feature type="domain" description="Homing endonuclease LAGLIDADG" evidence="1">
    <location>
        <begin position="2"/>
        <end position="70"/>
    </location>
</feature>
<dbReference type="PANTHER" id="PTHR36181:SF3">
    <property type="entry name" value="INTRON-ENCODED DNA ENDONUCLEASE AI5 BETA"/>
    <property type="match status" value="1"/>
</dbReference>
<dbReference type="InterPro" id="IPR004860">
    <property type="entry name" value="LAGLIDADG_dom"/>
</dbReference>
<dbReference type="Gene3D" id="3.10.28.10">
    <property type="entry name" value="Homing endonucleases"/>
    <property type="match status" value="1"/>
</dbReference>
<sequence>VQHEKDELVLHKIKDYFGFGDVKINRKDHHGTRKEFRVRGLENLNKLIEFFKKYSLNTSKEKDFKIFSEIIQLMNNKEHLTKEGLDTIAKLISEMNRKPKPKYLESSETIRQTQINL</sequence>
<dbReference type="AlphaFoldDB" id="A0A0F9GQM9"/>
<proteinExistence type="predicted"/>
<dbReference type="InterPro" id="IPR051289">
    <property type="entry name" value="LAGLIDADG_Endonuclease"/>
</dbReference>
<evidence type="ECO:0000313" key="2">
    <source>
        <dbReference type="EMBL" id="KKL92851.1"/>
    </source>
</evidence>
<dbReference type="PANTHER" id="PTHR36181">
    <property type="entry name" value="INTRON-ENCODED ENDONUCLEASE AI3-RELATED"/>
    <property type="match status" value="1"/>
</dbReference>
<dbReference type="GO" id="GO:0005739">
    <property type="term" value="C:mitochondrion"/>
    <property type="evidence" value="ECO:0007669"/>
    <property type="project" value="UniProtKB-ARBA"/>
</dbReference>
<name>A0A0F9GQM9_9ZZZZ</name>
<dbReference type="GO" id="GO:0004519">
    <property type="term" value="F:endonuclease activity"/>
    <property type="evidence" value="ECO:0007669"/>
    <property type="project" value="InterPro"/>
</dbReference>
<accession>A0A0F9GQM9</accession>
<reference evidence="2" key="1">
    <citation type="journal article" date="2015" name="Nature">
        <title>Complex archaea that bridge the gap between prokaryotes and eukaryotes.</title>
        <authorList>
            <person name="Spang A."/>
            <person name="Saw J.H."/>
            <person name="Jorgensen S.L."/>
            <person name="Zaremba-Niedzwiedzka K."/>
            <person name="Martijn J."/>
            <person name="Lind A.E."/>
            <person name="van Eijk R."/>
            <person name="Schleper C."/>
            <person name="Guy L."/>
            <person name="Ettema T.J."/>
        </authorList>
    </citation>
    <scope>NUCLEOTIDE SEQUENCE</scope>
</reference>
<comment type="caution">
    <text evidence="2">The sequence shown here is derived from an EMBL/GenBank/DDBJ whole genome shotgun (WGS) entry which is preliminary data.</text>
</comment>
<dbReference type="EMBL" id="LAZR01019356">
    <property type="protein sequence ID" value="KKL92851.1"/>
    <property type="molecule type" value="Genomic_DNA"/>
</dbReference>
<feature type="non-terminal residue" evidence="2">
    <location>
        <position position="1"/>
    </location>
</feature>
<gene>
    <name evidence="2" type="ORF">LCGC14_1880600</name>
</gene>
<dbReference type="InterPro" id="IPR027434">
    <property type="entry name" value="Homing_endonucl"/>
</dbReference>
<evidence type="ECO:0000259" key="1">
    <source>
        <dbReference type="Pfam" id="PF00961"/>
    </source>
</evidence>
<dbReference type="SUPFAM" id="SSF55608">
    <property type="entry name" value="Homing endonucleases"/>
    <property type="match status" value="1"/>
</dbReference>
<organism evidence="2">
    <name type="scientific">marine sediment metagenome</name>
    <dbReference type="NCBI Taxonomy" id="412755"/>
    <lineage>
        <taxon>unclassified sequences</taxon>
        <taxon>metagenomes</taxon>
        <taxon>ecological metagenomes</taxon>
    </lineage>
</organism>
<protein>
    <recommendedName>
        <fullName evidence="1">Homing endonuclease LAGLIDADG domain-containing protein</fullName>
    </recommendedName>
</protein>